<feature type="region of interest" description="Disordered" evidence="18">
    <location>
        <begin position="685"/>
        <end position="709"/>
    </location>
</feature>
<feature type="region of interest" description="Disordered" evidence="18">
    <location>
        <begin position="484"/>
        <end position="552"/>
    </location>
</feature>
<dbReference type="GO" id="GO:0016887">
    <property type="term" value="F:ATP hydrolysis activity"/>
    <property type="evidence" value="ECO:0000318"/>
    <property type="project" value="GO_Central"/>
</dbReference>
<keyword evidence="21" id="KW-1185">Reference proteome</keyword>
<evidence type="ECO:0000256" key="15">
    <source>
        <dbReference type="PROSITE-ProRule" id="PRU00283"/>
    </source>
</evidence>
<dbReference type="FunFam" id="3.40.850.10:FF:000040">
    <property type="entry name" value="Kinesin-like protein"/>
    <property type="match status" value="1"/>
</dbReference>
<dbReference type="Gene3D" id="3.40.850.10">
    <property type="entry name" value="Kinesin motor domain"/>
    <property type="match status" value="1"/>
</dbReference>
<dbReference type="InParanoid" id="A7RVQ1"/>
<feature type="coiled-coil region" evidence="17">
    <location>
        <begin position="351"/>
        <end position="378"/>
    </location>
</feature>
<evidence type="ECO:0000256" key="4">
    <source>
        <dbReference type="ARBA" id="ARBA00022701"/>
    </source>
</evidence>
<dbReference type="Proteomes" id="UP000001593">
    <property type="component" value="Unassembled WGS sequence"/>
</dbReference>
<dbReference type="OrthoDB" id="3176171at2759"/>
<feature type="compositionally biased region" description="Basic and acidic residues" evidence="18">
    <location>
        <begin position="441"/>
        <end position="450"/>
    </location>
</feature>
<evidence type="ECO:0000256" key="9">
    <source>
        <dbReference type="ARBA" id="ARBA00023069"/>
    </source>
</evidence>
<sequence>MSASGKVEAVVRIRPTARFAQDMIDLQQDGKSMTIHCSKDTRRGYINNQVLDWNFQLNKVLHNASQETVYEECARKLVTSTLDGYNGTVMAYGQTGSGKTFTMTGSTEKFEHRGIIPRSIQQLFREIADRPNSSVTVRISYLEIYNEGMYDLLSTLPGVLPVDPSTMTVSEDVTGLTHVKGLSVHTAINEEEALNLLFEGETNRIIAQHSLNKRSSRSHCIFTLYVETHSRVESNTKYTLSKLNLVDLAGSERLGKTESQGSTQTEAMYINKSLTFLEQAVIALGDNHRDHVPYRQSKLTHVLKDSIGGRCKMMLIANIWGEASQIEETLSTLRFASRMMNVPCEPAIMEHFDYMKLCQEYQKEIKNLRKELAMHDTLTNRSQISYEPLSESQIEDVKDQVKRFLSGDLDDIELVNMRQIKETFAQFRKIVNSMEEEVEERVKQNLEQERSVASAAGGKPGTAMAGEGGLVGDVDGNGFGVGVAGTGVRPNVSALVGSKRSKSRKSRDRDSTGKKSPAAPGDNGLDGDKASSPTSEGSGNRPTTPPPKNEAFEDFKKERGSEINRILNENKQILREKKRSAKELSSRVNSIKSEIDQEAAILESKQDERLEQGDYITQNGQRFIDEDEYEHLKKLKELKASYRESYEELKSTKSDVTYCEKLVDQCRQRLLTEFDSWYTESFLGPDEQTDSSVPGVRKVSRDGHVPEDEQEKFDRLQLELLMENPDSVPYYNAKMQTERRMHLTASGRQRRLKPGAIVATVRNKPPTTLIIT</sequence>
<feature type="region of interest" description="Disordered" evidence="18">
    <location>
        <begin position="441"/>
        <end position="469"/>
    </location>
</feature>
<evidence type="ECO:0000259" key="19">
    <source>
        <dbReference type="PROSITE" id="PS50067"/>
    </source>
</evidence>
<feature type="compositionally biased region" description="Polar residues" evidence="18">
    <location>
        <begin position="531"/>
        <end position="542"/>
    </location>
</feature>
<dbReference type="InterPro" id="IPR001752">
    <property type="entry name" value="Kinesin_motor_dom"/>
</dbReference>
<evidence type="ECO:0000256" key="6">
    <source>
        <dbReference type="ARBA" id="ARBA00022840"/>
    </source>
</evidence>
<dbReference type="HOGENOM" id="CLU_001485_16_2_1"/>
<dbReference type="eggNOG" id="KOG4280">
    <property type="taxonomic scope" value="Eukaryota"/>
</dbReference>
<accession>A7RVQ1</accession>
<protein>
    <recommendedName>
        <fullName evidence="16">Kinesin-like protein</fullName>
    </recommendedName>
</protein>
<dbReference type="OMA" id="LMFACIW"/>
<reference evidence="20 21" key="1">
    <citation type="journal article" date="2007" name="Science">
        <title>Sea anemone genome reveals ancestral eumetazoan gene repertoire and genomic organization.</title>
        <authorList>
            <person name="Putnam N.H."/>
            <person name="Srivastava M."/>
            <person name="Hellsten U."/>
            <person name="Dirks B."/>
            <person name="Chapman J."/>
            <person name="Salamov A."/>
            <person name="Terry A."/>
            <person name="Shapiro H."/>
            <person name="Lindquist E."/>
            <person name="Kapitonov V.V."/>
            <person name="Jurka J."/>
            <person name="Genikhovich G."/>
            <person name="Grigoriev I.V."/>
            <person name="Lucas S.M."/>
            <person name="Steele R.E."/>
            <person name="Finnerty J.R."/>
            <person name="Technau U."/>
            <person name="Martindale M.Q."/>
            <person name="Rokhsar D.S."/>
        </authorList>
    </citation>
    <scope>NUCLEOTIDE SEQUENCE [LARGE SCALE GENOMIC DNA]</scope>
    <source>
        <strain evidence="21">CH2 X CH6</strain>
    </source>
</reference>
<keyword evidence="7" id="KW-0282">Flagellum</keyword>
<keyword evidence="12" id="KW-0966">Cell projection</keyword>
<dbReference type="PANTHER" id="PTHR47968">
    <property type="entry name" value="CENTROMERE PROTEIN E"/>
    <property type="match status" value="1"/>
</dbReference>
<dbReference type="SUPFAM" id="SSF52540">
    <property type="entry name" value="P-loop containing nucleoside triphosphate hydrolases"/>
    <property type="match status" value="1"/>
</dbReference>
<dbReference type="EMBL" id="DS469544">
    <property type="protein sequence ID" value="EDO44491.1"/>
    <property type="molecule type" value="Genomic_DNA"/>
</dbReference>
<evidence type="ECO:0000256" key="11">
    <source>
        <dbReference type="ARBA" id="ARBA00023212"/>
    </source>
</evidence>
<dbReference type="PROSITE" id="PS00411">
    <property type="entry name" value="KINESIN_MOTOR_1"/>
    <property type="match status" value="1"/>
</dbReference>
<evidence type="ECO:0000256" key="18">
    <source>
        <dbReference type="SAM" id="MobiDB-lite"/>
    </source>
</evidence>
<keyword evidence="3" id="KW-0597">Phosphoprotein</keyword>
<keyword evidence="8 17" id="KW-0175">Coiled coil</keyword>
<dbReference type="InterPro" id="IPR056524">
    <property type="entry name" value="KIF6/9_C"/>
</dbReference>
<evidence type="ECO:0000256" key="12">
    <source>
        <dbReference type="ARBA" id="ARBA00023273"/>
    </source>
</evidence>
<dbReference type="SMART" id="SM00129">
    <property type="entry name" value="KISc"/>
    <property type="match status" value="1"/>
</dbReference>
<dbReference type="GO" id="GO:0005737">
    <property type="term" value="C:cytoplasm"/>
    <property type="evidence" value="ECO:0000318"/>
    <property type="project" value="GO_Central"/>
</dbReference>
<evidence type="ECO:0000256" key="16">
    <source>
        <dbReference type="RuleBase" id="RU000394"/>
    </source>
</evidence>
<evidence type="ECO:0000256" key="8">
    <source>
        <dbReference type="ARBA" id="ARBA00023054"/>
    </source>
</evidence>
<dbReference type="AlphaFoldDB" id="A7RVQ1"/>
<feature type="binding site" evidence="15">
    <location>
        <begin position="93"/>
        <end position="100"/>
    </location>
    <ligand>
        <name>ATP</name>
        <dbReference type="ChEBI" id="CHEBI:30616"/>
    </ligand>
</feature>
<dbReference type="InterPro" id="IPR027417">
    <property type="entry name" value="P-loop_NTPase"/>
</dbReference>
<dbReference type="STRING" id="45351.A7RVQ1"/>
<comment type="subcellular location">
    <subcellularLocation>
        <location evidence="1">Cytoplasm</location>
        <location evidence="1">Cytoskeleton</location>
        <location evidence="1">Flagellum axoneme</location>
    </subcellularLocation>
</comment>
<dbReference type="Pfam" id="PF23735">
    <property type="entry name" value="KIF9"/>
    <property type="match status" value="1"/>
</dbReference>
<dbReference type="GO" id="GO:0007018">
    <property type="term" value="P:microtubule-based movement"/>
    <property type="evidence" value="ECO:0000318"/>
    <property type="project" value="GO_Central"/>
</dbReference>
<dbReference type="GO" id="GO:0003777">
    <property type="term" value="F:microtubule motor activity"/>
    <property type="evidence" value="ECO:0000318"/>
    <property type="project" value="GO_Central"/>
</dbReference>
<dbReference type="Pfam" id="PF00225">
    <property type="entry name" value="Kinesin"/>
    <property type="match status" value="1"/>
</dbReference>
<keyword evidence="10 15" id="KW-0505">Motor protein</keyword>
<evidence type="ECO:0000256" key="5">
    <source>
        <dbReference type="ARBA" id="ARBA00022741"/>
    </source>
</evidence>
<comment type="function">
    <text evidence="13">Essential for normal male fertility and for progressive motility of spermatozoa.</text>
</comment>
<dbReference type="PhylomeDB" id="A7RVQ1"/>
<dbReference type="KEGG" id="nve:5516480"/>
<evidence type="ECO:0000313" key="20">
    <source>
        <dbReference type="EMBL" id="EDO44491.1"/>
    </source>
</evidence>
<keyword evidence="2" id="KW-0963">Cytoplasm</keyword>
<evidence type="ECO:0000256" key="3">
    <source>
        <dbReference type="ARBA" id="ARBA00022553"/>
    </source>
</evidence>
<keyword evidence="4 16" id="KW-0493">Microtubule</keyword>
<dbReference type="GO" id="GO:0005874">
    <property type="term" value="C:microtubule"/>
    <property type="evidence" value="ECO:0000318"/>
    <property type="project" value="GO_Central"/>
</dbReference>
<dbReference type="InterPro" id="IPR036961">
    <property type="entry name" value="Kinesin_motor_dom_sf"/>
</dbReference>
<feature type="coiled-coil region" evidence="17">
    <location>
        <begin position="563"/>
        <end position="594"/>
    </location>
</feature>
<keyword evidence="11" id="KW-0206">Cytoskeleton</keyword>
<evidence type="ECO:0000256" key="10">
    <source>
        <dbReference type="ARBA" id="ARBA00023175"/>
    </source>
</evidence>
<gene>
    <name evidence="20" type="ORF">NEMVEDRAFT_v1g234547</name>
</gene>
<comment type="subunit">
    <text evidence="14">Interacts with HYDIN.</text>
</comment>
<feature type="compositionally biased region" description="Basic and acidic residues" evidence="18">
    <location>
        <begin position="699"/>
        <end position="709"/>
    </location>
</feature>
<dbReference type="PRINTS" id="PR00380">
    <property type="entry name" value="KINESINHEAVY"/>
</dbReference>
<organism evidence="20 21">
    <name type="scientific">Nematostella vectensis</name>
    <name type="common">Starlet sea anemone</name>
    <dbReference type="NCBI Taxonomy" id="45351"/>
    <lineage>
        <taxon>Eukaryota</taxon>
        <taxon>Metazoa</taxon>
        <taxon>Cnidaria</taxon>
        <taxon>Anthozoa</taxon>
        <taxon>Hexacorallia</taxon>
        <taxon>Actiniaria</taxon>
        <taxon>Edwardsiidae</taxon>
        <taxon>Nematostella</taxon>
    </lineage>
</organism>
<evidence type="ECO:0000256" key="17">
    <source>
        <dbReference type="SAM" id="Coils"/>
    </source>
</evidence>
<evidence type="ECO:0000256" key="7">
    <source>
        <dbReference type="ARBA" id="ARBA00022846"/>
    </source>
</evidence>
<dbReference type="GO" id="GO:0005871">
    <property type="term" value="C:kinesin complex"/>
    <property type="evidence" value="ECO:0000318"/>
    <property type="project" value="GO_Central"/>
</dbReference>
<evidence type="ECO:0000313" key="21">
    <source>
        <dbReference type="Proteomes" id="UP000001593"/>
    </source>
</evidence>
<evidence type="ECO:0000256" key="14">
    <source>
        <dbReference type="ARBA" id="ARBA00063408"/>
    </source>
</evidence>
<proteinExistence type="inferred from homology"/>
<keyword evidence="6 15" id="KW-0067">ATP-binding</keyword>
<dbReference type="InterPro" id="IPR019821">
    <property type="entry name" value="Kinesin_motor_CS"/>
</dbReference>
<dbReference type="GO" id="GO:0008017">
    <property type="term" value="F:microtubule binding"/>
    <property type="evidence" value="ECO:0000318"/>
    <property type="project" value="GO_Central"/>
</dbReference>
<evidence type="ECO:0000256" key="2">
    <source>
        <dbReference type="ARBA" id="ARBA00022490"/>
    </source>
</evidence>
<evidence type="ECO:0000256" key="1">
    <source>
        <dbReference type="ARBA" id="ARBA00004611"/>
    </source>
</evidence>
<name>A7RVQ1_NEMVE</name>
<comment type="similarity">
    <text evidence="15 16">Belongs to the TRAFAC class myosin-kinesin ATPase superfamily. Kinesin family.</text>
</comment>
<keyword evidence="9" id="KW-0969">Cilium</keyword>
<dbReference type="InterPro" id="IPR027640">
    <property type="entry name" value="Kinesin-like_fam"/>
</dbReference>
<keyword evidence="5 15" id="KW-0547">Nucleotide-binding</keyword>
<dbReference type="GO" id="GO:0005524">
    <property type="term" value="F:ATP binding"/>
    <property type="evidence" value="ECO:0007669"/>
    <property type="project" value="UniProtKB-UniRule"/>
</dbReference>
<evidence type="ECO:0000256" key="13">
    <source>
        <dbReference type="ARBA" id="ARBA00059553"/>
    </source>
</evidence>
<feature type="domain" description="Kinesin motor" evidence="19">
    <location>
        <begin position="6"/>
        <end position="342"/>
    </location>
</feature>
<dbReference type="PROSITE" id="PS50067">
    <property type="entry name" value="KINESIN_MOTOR_2"/>
    <property type="match status" value="1"/>
</dbReference>
<dbReference type="PANTHER" id="PTHR47968:SF62">
    <property type="entry name" value="KINESIN FAMILY MEMBER 5A"/>
    <property type="match status" value="1"/>
</dbReference>